<accession>A0A8X7QU18</accession>
<sequence length="215" mass="25047">MEQTVAWMRMAALVRRRAHSKERKLMTVWWIVSVGGDDKEFLDTCFVSNQYVHRPCSADSSCGNCCNFVEFPRKLLTGQDMSYKDQSILYEPIKELDIMLNQLSRFPFLQPPISCLFPRSAPYNTFRSCRNLHSFDVDNIRFLGTYDKKINDLHKYSEAKSKLDFVEITLRWRHLAPTAPNTLNCYPFTDGDSFVIETCPHVINITTVWVRRSAD</sequence>
<protein>
    <recommendedName>
        <fullName evidence="3">DNA polymerase alpha/delta/epsilon subunit B domain-containing protein</fullName>
    </recommendedName>
</protein>
<dbReference type="GO" id="GO:0003677">
    <property type="term" value="F:DNA binding"/>
    <property type="evidence" value="ECO:0007669"/>
    <property type="project" value="InterPro"/>
</dbReference>
<dbReference type="InterPro" id="IPR024826">
    <property type="entry name" value="DNA_pol_delta/II_ssu"/>
</dbReference>
<dbReference type="Gene3D" id="3.60.21.50">
    <property type="match status" value="1"/>
</dbReference>
<keyword evidence="5" id="KW-1185">Reference proteome</keyword>
<keyword evidence="2" id="KW-0235">DNA replication</keyword>
<dbReference type="PANTHER" id="PTHR10416:SF0">
    <property type="entry name" value="DNA POLYMERASE DELTA SUBUNIT 2"/>
    <property type="match status" value="1"/>
</dbReference>
<comment type="caution">
    <text evidence="4">The sequence shown here is derived from an EMBL/GenBank/DDBJ whole genome shotgun (WGS) entry which is preliminary data.</text>
</comment>
<evidence type="ECO:0000313" key="5">
    <source>
        <dbReference type="Proteomes" id="UP000886595"/>
    </source>
</evidence>
<dbReference type="OrthoDB" id="3763at2759"/>
<evidence type="ECO:0000313" key="4">
    <source>
        <dbReference type="EMBL" id="KAG2276623.1"/>
    </source>
</evidence>
<dbReference type="PANTHER" id="PTHR10416">
    <property type="entry name" value="DNA POLYMERASE DELTA SUBUNIT 2"/>
    <property type="match status" value="1"/>
</dbReference>
<evidence type="ECO:0000256" key="2">
    <source>
        <dbReference type="ARBA" id="ARBA00022705"/>
    </source>
</evidence>
<gene>
    <name evidence="4" type="ORF">Bca52824_059178</name>
</gene>
<dbReference type="GO" id="GO:0043625">
    <property type="term" value="C:delta DNA polymerase complex"/>
    <property type="evidence" value="ECO:0007669"/>
    <property type="project" value="TreeGrafter"/>
</dbReference>
<dbReference type="AlphaFoldDB" id="A0A8X7QU18"/>
<dbReference type="Proteomes" id="UP000886595">
    <property type="component" value="Unassembled WGS sequence"/>
</dbReference>
<evidence type="ECO:0000256" key="1">
    <source>
        <dbReference type="ARBA" id="ARBA00006035"/>
    </source>
</evidence>
<dbReference type="EMBL" id="JAAMPC010000012">
    <property type="protein sequence ID" value="KAG2276623.1"/>
    <property type="molecule type" value="Genomic_DNA"/>
</dbReference>
<feature type="domain" description="DNA polymerase alpha/delta/epsilon subunit B" evidence="3">
    <location>
        <begin position="110"/>
        <end position="204"/>
    </location>
</feature>
<dbReference type="Pfam" id="PF04042">
    <property type="entry name" value="DNA_pol_E_B"/>
    <property type="match status" value="1"/>
</dbReference>
<evidence type="ECO:0000259" key="3">
    <source>
        <dbReference type="Pfam" id="PF04042"/>
    </source>
</evidence>
<name>A0A8X7QU18_BRACI</name>
<dbReference type="InterPro" id="IPR007185">
    <property type="entry name" value="DNA_pol_a/d/e_bsu"/>
</dbReference>
<comment type="similarity">
    <text evidence="1">Belongs to the DNA polymerase delta/II small subunit family.</text>
</comment>
<reference evidence="4 5" key="1">
    <citation type="submission" date="2020-02" db="EMBL/GenBank/DDBJ databases">
        <authorList>
            <person name="Ma Q."/>
            <person name="Huang Y."/>
            <person name="Song X."/>
            <person name="Pei D."/>
        </authorList>
    </citation>
    <scope>NUCLEOTIDE SEQUENCE [LARGE SCALE GENOMIC DNA]</scope>
    <source>
        <strain evidence="4">Sxm20200214</strain>
        <tissue evidence="4">Leaf</tissue>
    </source>
</reference>
<proteinExistence type="inferred from homology"/>
<dbReference type="GO" id="GO:0006271">
    <property type="term" value="P:DNA strand elongation involved in DNA replication"/>
    <property type="evidence" value="ECO:0007669"/>
    <property type="project" value="TreeGrafter"/>
</dbReference>
<organism evidence="4 5">
    <name type="scientific">Brassica carinata</name>
    <name type="common">Ethiopian mustard</name>
    <name type="synonym">Abyssinian cabbage</name>
    <dbReference type="NCBI Taxonomy" id="52824"/>
    <lineage>
        <taxon>Eukaryota</taxon>
        <taxon>Viridiplantae</taxon>
        <taxon>Streptophyta</taxon>
        <taxon>Embryophyta</taxon>
        <taxon>Tracheophyta</taxon>
        <taxon>Spermatophyta</taxon>
        <taxon>Magnoliopsida</taxon>
        <taxon>eudicotyledons</taxon>
        <taxon>Gunneridae</taxon>
        <taxon>Pentapetalae</taxon>
        <taxon>rosids</taxon>
        <taxon>malvids</taxon>
        <taxon>Brassicales</taxon>
        <taxon>Brassicaceae</taxon>
        <taxon>Brassiceae</taxon>
        <taxon>Brassica</taxon>
    </lineage>
</organism>